<comment type="caution">
    <text evidence="9">The sequence shown here is derived from an EMBL/GenBank/DDBJ whole genome shotgun (WGS) entry which is preliminary data.</text>
</comment>
<evidence type="ECO:0000256" key="1">
    <source>
        <dbReference type="ARBA" id="ARBA00004651"/>
    </source>
</evidence>
<dbReference type="PANTHER" id="PTHR21716:SF53">
    <property type="entry name" value="PERMEASE PERM-RELATED"/>
    <property type="match status" value="1"/>
</dbReference>
<keyword evidence="10" id="KW-1185">Reference proteome</keyword>
<feature type="transmembrane region" description="Helical" evidence="8">
    <location>
        <begin position="298"/>
        <end position="327"/>
    </location>
</feature>
<keyword evidence="5 8" id="KW-0812">Transmembrane</keyword>
<feature type="transmembrane region" description="Helical" evidence="8">
    <location>
        <begin position="152"/>
        <end position="177"/>
    </location>
</feature>
<dbReference type="Proteomes" id="UP000294498">
    <property type="component" value="Unassembled WGS sequence"/>
</dbReference>
<reference evidence="9 10" key="1">
    <citation type="submission" date="2019-03" db="EMBL/GenBank/DDBJ databases">
        <title>Genomic Encyclopedia of Type Strains, Phase IV (KMG-IV): sequencing the most valuable type-strain genomes for metagenomic binning, comparative biology and taxonomic classification.</title>
        <authorList>
            <person name="Goeker M."/>
        </authorList>
    </citation>
    <scope>NUCLEOTIDE SEQUENCE [LARGE SCALE GENOMIC DNA]</scope>
    <source>
        <strain evidence="9 10">DSM 100059</strain>
    </source>
</reference>
<comment type="similarity">
    <text evidence="2">Belongs to the autoinducer-2 exporter (AI-2E) (TC 2.A.86) family.</text>
</comment>
<evidence type="ECO:0000256" key="4">
    <source>
        <dbReference type="ARBA" id="ARBA00022475"/>
    </source>
</evidence>
<comment type="subcellular location">
    <subcellularLocation>
        <location evidence="1">Cell membrane</location>
        <topology evidence="1">Multi-pass membrane protein</topology>
    </subcellularLocation>
</comment>
<dbReference type="GO" id="GO:0055085">
    <property type="term" value="P:transmembrane transport"/>
    <property type="evidence" value="ECO:0007669"/>
    <property type="project" value="TreeGrafter"/>
</dbReference>
<feature type="transmembrane region" description="Helical" evidence="8">
    <location>
        <begin position="202"/>
        <end position="224"/>
    </location>
</feature>
<accession>A0A4R8DIL9</accession>
<proteinExistence type="inferred from homology"/>
<evidence type="ECO:0000256" key="5">
    <source>
        <dbReference type="ARBA" id="ARBA00022692"/>
    </source>
</evidence>
<feature type="transmembrane region" description="Helical" evidence="8">
    <location>
        <begin position="7"/>
        <end position="26"/>
    </location>
</feature>
<dbReference type="RefSeq" id="WP_162852813.1">
    <property type="nucleotide sequence ID" value="NZ_SODV01000002.1"/>
</dbReference>
<name>A0A4R8DIL9_9BACT</name>
<evidence type="ECO:0000256" key="3">
    <source>
        <dbReference type="ARBA" id="ARBA00022448"/>
    </source>
</evidence>
<feature type="transmembrane region" description="Helical" evidence="8">
    <location>
        <begin position="32"/>
        <end position="50"/>
    </location>
</feature>
<evidence type="ECO:0000256" key="6">
    <source>
        <dbReference type="ARBA" id="ARBA00022989"/>
    </source>
</evidence>
<keyword evidence="3" id="KW-0813">Transport</keyword>
<organism evidence="9 10">
    <name type="scientific">Dinghuibacter silviterrae</name>
    <dbReference type="NCBI Taxonomy" id="1539049"/>
    <lineage>
        <taxon>Bacteria</taxon>
        <taxon>Pseudomonadati</taxon>
        <taxon>Bacteroidota</taxon>
        <taxon>Chitinophagia</taxon>
        <taxon>Chitinophagales</taxon>
        <taxon>Chitinophagaceae</taxon>
        <taxon>Dinghuibacter</taxon>
    </lineage>
</organism>
<evidence type="ECO:0000256" key="8">
    <source>
        <dbReference type="SAM" id="Phobius"/>
    </source>
</evidence>
<feature type="transmembrane region" description="Helical" evidence="8">
    <location>
        <begin position="62"/>
        <end position="82"/>
    </location>
</feature>
<gene>
    <name evidence="9" type="ORF">EDB95_5442</name>
</gene>
<evidence type="ECO:0000256" key="2">
    <source>
        <dbReference type="ARBA" id="ARBA00009773"/>
    </source>
</evidence>
<keyword evidence="7 8" id="KW-0472">Membrane</keyword>
<evidence type="ECO:0000313" key="9">
    <source>
        <dbReference type="EMBL" id="TDW97591.1"/>
    </source>
</evidence>
<evidence type="ECO:0000313" key="10">
    <source>
        <dbReference type="Proteomes" id="UP000294498"/>
    </source>
</evidence>
<sequence length="378" mass="41828">MEIKVYPFYARLSLSLVAIFLIFFFLKYAESIFIPMSFAGLLAIMLIAPCDFLEKKGIPRGIAAIVSLLLSVFLVVFVLYFISSQIISFRNDLPALVTQFESVLDSIQVWIKHRFHMTHTGMQQLMNSAKSQTISSTGSIVGSTVSSLSNTLLYAVLIPIYTFLLLLYRGLVVRFLIRAFQDQHTPKVYDILGKTRHVIKNYIVGLMIEMAIVAFLNCTLFFIIGVKYALLLGVIGALLNLIPYLGIFTALILSCLITFTTNTPTVVLELAIAMVGVHLVDSNILLPRVVGSKVRINALATILGVVVGSMLWGIPGMFLAVPIVAILKVIFDGVDSLNAWGILLGDDRDEATVHQKKKHGLRWPVLRKRRVPAGEAEA</sequence>
<keyword evidence="6 8" id="KW-1133">Transmembrane helix</keyword>
<dbReference type="AlphaFoldDB" id="A0A4R8DIL9"/>
<dbReference type="GO" id="GO:0005886">
    <property type="term" value="C:plasma membrane"/>
    <property type="evidence" value="ECO:0007669"/>
    <property type="project" value="UniProtKB-SubCell"/>
</dbReference>
<dbReference type="EMBL" id="SODV01000002">
    <property type="protein sequence ID" value="TDW97591.1"/>
    <property type="molecule type" value="Genomic_DNA"/>
</dbReference>
<keyword evidence="4" id="KW-1003">Cell membrane</keyword>
<dbReference type="PANTHER" id="PTHR21716">
    <property type="entry name" value="TRANSMEMBRANE PROTEIN"/>
    <property type="match status" value="1"/>
</dbReference>
<dbReference type="InterPro" id="IPR002549">
    <property type="entry name" value="AI-2E-like"/>
</dbReference>
<protein>
    <submittedName>
        <fullName evidence="9">Putative PurR-regulated permease PerM</fullName>
    </submittedName>
</protein>
<dbReference type="Pfam" id="PF01594">
    <property type="entry name" value="AI-2E_transport"/>
    <property type="match status" value="1"/>
</dbReference>
<evidence type="ECO:0000256" key="7">
    <source>
        <dbReference type="ARBA" id="ARBA00023136"/>
    </source>
</evidence>
<feature type="transmembrane region" description="Helical" evidence="8">
    <location>
        <begin position="230"/>
        <end position="259"/>
    </location>
</feature>